<dbReference type="Pfam" id="PF07727">
    <property type="entry name" value="RVT_2"/>
    <property type="match status" value="1"/>
</dbReference>
<evidence type="ECO:0000313" key="4">
    <source>
        <dbReference type="Proteomes" id="UP001454036"/>
    </source>
</evidence>
<dbReference type="EMBL" id="BAABME010005525">
    <property type="protein sequence ID" value="GAA0165880.1"/>
    <property type="molecule type" value="Genomic_DNA"/>
</dbReference>
<organism evidence="3 4">
    <name type="scientific">Lithospermum erythrorhizon</name>
    <name type="common">Purple gromwell</name>
    <name type="synonym">Lithospermum officinale var. erythrorhizon</name>
    <dbReference type="NCBI Taxonomy" id="34254"/>
    <lineage>
        <taxon>Eukaryota</taxon>
        <taxon>Viridiplantae</taxon>
        <taxon>Streptophyta</taxon>
        <taxon>Embryophyta</taxon>
        <taxon>Tracheophyta</taxon>
        <taxon>Spermatophyta</taxon>
        <taxon>Magnoliopsida</taxon>
        <taxon>eudicotyledons</taxon>
        <taxon>Gunneridae</taxon>
        <taxon>Pentapetalae</taxon>
        <taxon>asterids</taxon>
        <taxon>lamiids</taxon>
        <taxon>Boraginales</taxon>
        <taxon>Boraginaceae</taxon>
        <taxon>Boraginoideae</taxon>
        <taxon>Lithospermeae</taxon>
        <taxon>Lithospermum</taxon>
    </lineage>
</organism>
<proteinExistence type="predicted"/>
<keyword evidence="3" id="KW-0812">Transmembrane</keyword>
<keyword evidence="4" id="KW-1185">Reference proteome</keyword>
<name>A0AAV3QPB4_LITER</name>
<sequence>MSLKNNLDNRSDCLESKDGGGETTVGDVVSMDLLAESPHQPGVVDNEQPPPLDVDIDDLATQVGISVSGRSEGSEVVASGTVSEVVGADLGRGKRIKSPFVKLKDYVTNTVQTICPSSPSSSQTSGTPYPLANSINCNHFSTRHRSFLATLTVGTEPKSFKEAMQKEIATLEDNGSWSVVELPKGKKALGAQWVYKVKLNSDGTIERFKAHLVAFGNHQVEGIDYNNTFVPVAKMITVRTVLAVTSVRN</sequence>
<gene>
    <name evidence="3" type="ORF">LIER_21169</name>
</gene>
<dbReference type="Proteomes" id="UP001454036">
    <property type="component" value="Unassembled WGS sequence"/>
</dbReference>
<evidence type="ECO:0000259" key="2">
    <source>
        <dbReference type="Pfam" id="PF07727"/>
    </source>
</evidence>
<accession>A0AAV3QPB4</accession>
<feature type="domain" description="Reverse transcriptase Ty1/copia-type" evidence="2">
    <location>
        <begin position="175"/>
        <end position="247"/>
    </location>
</feature>
<evidence type="ECO:0000256" key="1">
    <source>
        <dbReference type="SAM" id="MobiDB-lite"/>
    </source>
</evidence>
<keyword evidence="3" id="KW-0472">Membrane</keyword>
<comment type="caution">
    <text evidence="3">The sequence shown here is derived from an EMBL/GenBank/DDBJ whole genome shotgun (WGS) entry which is preliminary data.</text>
</comment>
<evidence type="ECO:0000313" key="3">
    <source>
        <dbReference type="EMBL" id="GAA0165880.1"/>
    </source>
</evidence>
<reference evidence="3 4" key="1">
    <citation type="submission" date="2024-01" db="EMBL/GenBank/DDBJ databases">
        <title>The complete chloroplast genome sequence of Lithospermum erythrorhizon: insights into the phylogenetic relationship among Boraginaceae species and the maternal lineages of purple gromwells.</title>
        <authorList>
            <person name="Okada T."/>
            <person name="Watanabe K."/>
        </authorList>
    </citation>
    <scope>NUCLEOTIDE SEQUENCE [LARGE SCALE GENOMIC DNA]</scope>
</reference>
<dbReference type="AlphaFoldDB" id="A0AAV3QPB4"/>
<protein>
    <submittedName>
        <fullName evidence="3">Transmembrane signal receptor</fullName>
    </submittedName>
</protein>
<keyword evidence="3" id="KW-0675">Receptor</keyword>
<feature type="compositionally biased region" description="Basic and acidic residues" evidence="1">
    <location>
        <begin position="7"/>
        <end position="20"/>
    </location>
</feature>
<feature type="region of interest" description="Disordered" evidence="1">
    <location>
        <begin position="1"/>
        <end position="25"/>
    </location>
</feature>
<dbReference type="InterPro" id="IPR013103">
    <property type="entry name" value="RVT_2"/>
</dbReference>